<keyword evidence="3" id="KW-1185">Reference proteome</keyword>
<name>A0A3N2D0U5_9MICO</name>
<proteinExistence type="predicted"/>
<dbReference type="PROSITE" id="PS51257">
    <property type="entry name" value="PROKAR_LIPOPROTEIN"/>
    <property type="match status" value="1"/>
</dbReference>
<feature type="signal peptide" evidence="1">
    <location>
        <begin position="1"/>
        <end position="26"/>
    </location>
</feature>
<dbReference type="AlphaFoldDB" id="A0A3N2D0U5"/>
<dbReference type="Proteomes" id="UP000275356">
    <property type="component" value="Unassembled WGS sequence"/>
</dbReference>
<dbReference type="RefSeq" id="WP_123740369.1">
    <property type="nucleotide sequence ID" value="NZ_RKHQ01000002.1"/>
</dbReference>
<gene>
    <name evidence="2" type="ORF">EDD28_2811</name>
</gene>
<organism evidence="2 3">
    <name type="scientific">Salana multivorans</name>
    <dbReference type="NCBI Taxonomy" id="120377"/>
    <lineage>
        <taxon>Bacteria</taxon>
        <taxon>Bacillati</taxon>
        <taxon>Actinomycetota</taxon>
        <taxon>Actinomycetes</taxon>
        <taxon>Micrococcales</taxon>
        <taxon>Beutenbergiaceae</taxon>
        <taxon>Salana</taxon>
    </lineage>
</organism>
<dbReference type="OrthoDB" id="3253805at2"/>
<accession>A0A3N2D0U5</accession>
<dbReference type="EMBL" id="RKHQ01000002">
    <property type="protein sequence ID" value="ROR93399.1"/>
    <property type="molecule type" value="Genomic_DNA"/>
</dbReference>
<feature type="chain" id="PRO_5018029538" evidence="1">
    <location>
        <begin position="27"/>
        <end position="290"/>
    </location>
</feature>
<evidence type="ECO:0000313" key="2">
    <source>
        <dbReference type="EMBL" id="ROR93399.1"/>
    </source>
</evidence>
<keyword evidence="1" id="KW-0732">Signal</keyword>
<comment type="caution">
    <text evidence="2">The sequence shown here is derived from an EMBL/GenBank/DDBJ whole genome shotgun (WGS) entry which is preliminary data.</text>
</comment>
<protein>
    <submittedName>
        <fullName evidence="2">Uncharacterized protein</fullName>
    </submittedName>
</protein>
<evidence type="ECO:0000313" key="3">
    <source>
        <dbReference type="Proteomes" id="UP000275356"/>
    </source>
</evidence>
<evidence type="ECO:0000256" key="1">
    <source>
        <dbReference type="SAM" id="SignalP"/>
    </source>
</evidence>
<sequence>MRISQDALRVAAGLALVAGVVGCASAVHPTYVPPEPDEDQFFLPLDEFKVPDYAVNYARDLITRDCLMEQEIDYPVVEINIDARGPETANAVARGIFNAELAAKYGYHAAPTDRFDRGLAIQVITEAEAVVAQHPESVAQCQDASRREVPFDGTPTAEELAFYIDVDRDEEILATIESWRLCMLATIPAESVAASPNEMPVSQDAVRFGIRELNLTQQPPDVTPEELTLAIVDAHCRETSGYAATYYAATWDLHLELIEEHLDQLVSERDTARRQEQAARDILAGRSSDT</sequence>
<reference evidence="2 3" key="1">
    <citation type="submission" date="2018-11" db="EMBL/GenBank/DDBJ databases">
        <title>Sequencing the genomes of 1000 actinobacteria strains.</title>
        <authorList>
            <person name="Klenk H.-P."/>
        </authorList>
    </citation>
    <scope>NUCLEOTIDE SEQUENCE [LARGE SCALE GENOMIC DNA]</scope>
    <source>
        <strain evidence="2 3">DSM 13521</strain>
    </source>
</reference>